<protein>
    <submittedName>
        <fullName evidence="1">Uncharacterized protein</fullName>
    </submittedName>
</protein>
<dbReference type="Proteomes" id="UP001529510">
    <property type="component" value="Unassembled WGS sequence"/>
</dbReference>
<dbReference type="AlphaFoldDB" id="A0ABD0NCC8"/>
<gene>
    <name evidence="1" type="ORF">M9458_042900</name>
</gene>
<feature type="non-terminal residue" evidence="1">
    <location>
        <position position="138"/>
    </location>
</feature>
<organism evidence="1 2">
    <name type="scientific">Cirrhinus mrigala</name>
    <name type="common">Mrigala</name>
    <dbReference type="NCBI Taxonomy" id="683832"/>
    <lineage>
        <taxon>Eukaryota</taxon>
        <taxon>Metazoa</taxon>
        <taxon>Chordata</taxon>
        <taxon>Craniata</taxon>
        <taxon>Vertebrata</taxon>
        <taxon>Euteleostomi</taxon>
        <taxon>Actinopterygii</taxon>
        <taxon>Neopterygii</taxon>
        <taxon>Teleostei</taxon>
        <taxon>Ostariophysi</taxon>
        <taxon>Cypriniformes</taxon>
        <taxon>Cyprinidae</taxon>
        <taxon>Labeoninae</taxon>
        <taxon>Labeonini</taxon>
        <taxon>Cirrhinus</taxon>
    </lineage>
</organism>
<accession>A0ABD0NCC8</accession>
<proteinExistence type="predicted"/>
<comment type="caution">
    <text evidence="1">The sequence shown here is derived from an EMBL/GenBank/DDBJ whole genome shotgun (WGS) entry which is preliminary data.</text>
</comment>
<feature type="non-terminal residue" evidence="1">
    <location>
        <position position="1"/>
    </location>
</feature>
<sequence length="138" mass="15086">ISFLCMELDSGSMIAHLTNEHTQHKMAGPGAYVSLSLSYATRLAPYETASALATQPDPEMGMVPWHTPGRRYPGVPCVPTGKFALSPVVEARGTEYRCLQDRLGTLTAVAHQLPRFASSASPMLQDRHLLFRTDNIAM</sequence>
<dbReference type="EMBL" id="JAMKFB020000022">
    <property type="protein sequence ID" value="KAL0159175.1"/>
    <property type="molecule type" value="Genomic_DNA"/>
</dbReference>
<evidence type="ECO:0000313" key="2">
    <source>
        <dbReference type="Proteomes" id="UP001529510"/>
    </source>
</evidence>
<keyword evidence="2" id="KW-1185">Reference proteome</keyword>
<evidence type="ECO:0000313" key="1">
    <source>
        <dbReference type="EMBL" id="KAL0159175.1"/>
    </source>
</evidence>
<reference evidence="1 2" key="1">
    <citation type="submission" date="2024-05" db="EMBL/GenBank/DDBJ databases">
        <title>Genome sequencing and assembly of Indian major carp, Cirrhinus mrigala (Hamilton, 1822).</title>
        <authorList>
            <person name="Mohindra V."/>
            <person name="Chowdhury L.M."/>
            <person name="Lal K."/>
            <person name="Jena J.K."/>
        </authorList>
    </citation>
    <scope>NUCLEOTIDE SEQUENCE [LARGE SCALE GENOMIC DNA]</scope>
    <source>
        <strain evidence="1">CM1030</strain>
        <tissue evidence="1">Blood</tissue>
    </source>
</reference>
<name>A0ABD0NCC8_CIRMR</name>